<feature type="transmembrane region" description="Helical" evidence="1">
    <location>
        <begin position="110"/>
        <end position="130"/>
    </location>
</feature>
<comment type="caution">
    <text evidence="2">The sequence shown here is derived from an EMBL/GenBank/DDBJ whole genome shotgun (WGS) entry which is preliminary data.</text>
</comment>
<keyword evidence="3" id="KW-1185">Reference proteome</keyword>
<proteinExistence type="predicted"/>
<dbReference type="AlphaFoldDB" id="A0AAW0AJC2"/>
<reference evidence="2 3" key="1">
    <citation type="journal article" date="2024" name="J Genomics">
        <title>Draft genome sequencing and assembly of Favolaschia claudopus CIRM-BRFM 2984 isolated from oak limbs.</title>
        <authorList>
            <person name="Navarro D."/>
            <person name="Drula E."/>
            <person name="Chaduli D."/>
            <person name="Cazenave R."/>
            <person name="Ahrendt S."/>
            <person name="Wang J."/>
            <person name="Lipzen A."/>
            <person name="Daum C."/>
            <person name="Barry K."/>
            <person name="Grigoriev I.V."/>
            <person name="Favel A."/>
            <person name="Rosso M.N."/>
            <person name="Martin F."/>
        </authorList>
    </citation>
    <scope>NUCLEOTIDE SEQUENCE [LARGE SCALE GENOMIC DNA]</scope>
    <source>
        <strain evidence="2 3">CIRM-BRFM 2984</strain>
    </source>
</reference>
<keyword evidence="1" id="KW-1133">Transmembrane helix</keyword>
<evidence type="ECO:0000313" key="3">
    <source>
        <dbReference type="Proteomes" id="UP001362999"/>
    </source>
</evidence>
<accession>A0AAW0AJC2</accession>
<dbReference type="Gene3D" id="1.20.1250.20">
    <property type="entry name" value="MFS general substrate transporter like domains"/>
    <property type="match status" value="1"/>
</dbReference>
<organism evidence="2 3">
    <name type="scientific">Favolaschia claudopus</name>
    <dbReference type="NCBI Taxonomy" id="2862362"/>
    <lineage>
        <taxon>Eukaryota</taxon>
        <taxon>Fungi</taxon>
        <taxon>Dikarya</taxon>
        <taxon>Basidiomycota</taxon>
        <taxon>Agaricomycotina</taxon>
        <taxon>Agaricomycetes</taxon>
        <taxon>Agaricomycetidae</taxon>
        <taxon>Agaricales</taxon>
        <taxon>Marasmiineae</taxon>
        <taxon>Mycenaceae</taxon>
        <taxon>Favolaschia</taxon>
    </lineage>
</organism>
<name>A0AAW0AJC2_9AGAR</name>
<keyword evidence="1" id="KW-0812">Transmembrane</keyword>
<evidence type="ECO:0000313" key="2">
    <source>
        <dbReference type="EMBL" id="KAK7012636.1"/>
    </source>
</evidence>
<protein>
    <submittedName>
        <fullName evidence="2">Uncharacterized protein</fullName>
    </submittedName>
</protein>
<evidence type="ECO:0000256" key="1">
    <source>
        <dbReference type="SAM" id="Phobius"/>
    </source>
</evidence>
<sequence>MSQTTRKDGNGDKGEEDMVPCVALFPVIVSVAAVGLGSGENVNMERRVGGVDASGWMEAAEDYSRWYPSLQSLRLLSDRGGAQFAPFILGSWEANIPIFTAAAFNYTPYAAGNFITLGGIATVPFLLASVRYSPRLQDRTTLALGSAIGLAGLALAWILLAADRVVFGSFYVCWVLVALGFNLASTCTLSLLSKQLPNAWNGRTSLAIQYSNYCGRVMGALLGGAGVQMGMKNYIGVQLGVVSVGVLLHLTFWKQLKAKTG</sequence>
<feature type="transmembrane region" description="Helical" evidence="1">
    <location>
        <begin position="213"/>
        <end position="229"/>
    </location>
</feature>
<feature type="transmembrane region" description="Helical" evidence="1">
    <location>
        <begin position="17"/>
        <end position="37"/>
    </location>
</feature>
<dbReference type="InterPro" id="IPR036259">
    <property type="entry name" value="MFS_trans_sf"/>
</dbReference>
<dbReference type="EMBL" id="JAWWNJ010000064">
    <property type="protein sequence ID" value="KAK7012636.1"/>
    <property type="molecule type" value="Genomic_DNA"/>
</dbReference>
<dbReference type="Proteomes" id="UP001362999">
    <property type="component" value="Unassembled WGS sequence"/>
</dbReference>
<feature type="transmembrane region" description="Helical" evidence="1">
    <location>
        <begin position="235"/>
        <end position="253"/>
    </location>
</feature>
<keyword evidence="1" id="KW-0472">Membrane</keyword>
<dbReference type="SUPFAM" id="SSF103473">
    <property type="entry name" value="MFS general substrate transporter"/>
    <property type="match status" value="1"/>
</dbReference>
<feature type="transmembrane region" description="Helical" evidence="1">
    <location>
        <begin position="142"/>
        <end position="162"/>
    </location>
</feature>
<gene>
    <name evidence="2" type="ORF">R3P38DRAFT_2790316</name>
</gene>
<feature type="transmembrane region" description="Helical" evidence="1">
    <location>
        <begin position="168"/>
        <end position="192"/>
    </location>
</feature>